<feature type="domain" description="Major facilitator superfamily (MFS) profile" evidence="6">
    <location>
        <begin position="1"/>
        <end position="396"/>
    </location>
</feature>
<feature type="transmembrane region" description="Helical" evidence="5">
    <location>
        <begin position="300"/>
        <end position="324"/>
    </location>
</feature>
<accession>A0A1A2NRW8</accession>
<keyword evidence="3 5" id="KW-1133">Transmembrane helix</keyword>
<evidence type="ECO:0000256" key="2">
    <source>
        <dbReference type="ARBA" id="ARBA00022692"/>
    </source>
</evidence>
<feature type="transmembrane region" description="Helical" evidence="5">
    <location>
        <begin position="90"/>
        <end position="113"/>
    </location>
</feature>
<feature type="transmembrane region" description="Helical" evidence="5">
    <location>
        <begin position="36"/>
        <end position="59"/>
    </location>
</feature>
<evidence type="ECO:0000256" key="5">
    <source>
        <dbReference type="SAM" id="Phobius"/>
    </source>
</evidence>
<comment type="caution">
    <text evidence="7">The sequence shown here is derived from an EMBL/GenBank/DDBJ whole genome shotgun (WGS) entry which is preliminary data.</text>
</comment>
<evidence type="ECO:0000259" key="6">
    <source>
        <dbReference type="PROSITE" id="PS50850"/>
    </source>
</evidence>
<organism evidence="7 8">
    <name type="scientific">Mycolicibacter sinensis (strain JDM601)</name>
    <name type="common">Mycobacterium sinense</name>
    <dbReference type="NCBI Taxonomy" id="875328"/>
    <lineage>
        <taxon>Bacteria</taxon>
        <taxon>Bacillati</taxon>
        <taxon>Actinomycetota</taxon>
        <taxon>Actinomycetes</taxon>
        <taxon>Mycobacteriales</taxon>
        <taxon>Mycobacteriaceae</taxon>
        <taxon>Mycolicibacter</taxon>
    </lineage>
</organism>
<evidence type="ECO:0000256" key="1">
    <source>
        <dbReference type="ARBA" id="ARBA00004651"/>
    </source>
</evidence>
<dbReference type="InterPro" id="IPR020846">
    <property type="entry name" value="MFS_dom"/>
</dbReference>
<gene>
    <name evidence="7" type="ORF">A5710_09930</name>
</gene>
<keyword evidence="2 5" id="KW-0812">Transmembrane</keyword>
<dbReference type="Gene3D" id="1.20.1250.20">
    <property type="entry name" value="MFS general substrate transporter like domains"/>
    <property type="match status" value="2"/>
</dbReference>
<reference evidence="8" key="1">
    <citation type="submission" date="2016-06" db="EMBL/GenBank/DDBJ databases">
        <authorList>
            <person name="Sutton G."/>
            <person name="Brinkac L."/>
            <person name="Sanka R."/>
            <person name="Adams M."/>
            <person name="Lau E."/>
            <person name="Sam S."/>
            <person name="Sreng N."/>
            <person name="Him V."/>
            <person name="Kerleguer A."/>
            <person name="Cheng S."/>
        </authorList>
    </citation>
    <scope>NUCLEOTIDE SEQUENCE [LARGE SCALE GENOMIC DNA]</scope>
    <source>
        <strain evidence="8">E1876</strain>
    </source>
</reference>
<dbReference type="Pfam" id="PF07690">
    <property type="entry name" value="MFS_1"/>
    <property type="match status" value="1"/>
</dbReference>
<protein>
    <submittedName>
        <fullName evidence="7">MFS transporter</fullName>
    </submittedName>
</protein>
<feature type="transmembrane region" description="Helical" evidence="5">
    <location>
        <begin position="274"/>
        <end position="294"/>
    </location>
</feature>
<dbReference type="PANTHER" id="PTHR43826">
    <property type="entry name" value="GLUCOSE-6-PHOSPHATE EXCHANGER SLC37A4"/>
    <property type="match status" value="1"/>
</dbReference>
<proteinExistence type="predicted"/>
<evidence type="ECO:0000313" key="7">
    <source>
        <dbReference type="EMBL" id="OBI25236.1"/>
    </source>
</evidence>
<dbReference type="Proteomes" id="UP000093943">
    <property type="component" value="Unassembled WGS sequence"/>
</dbReference>
<dbReference type="PANTHER" id="PTHR43826:SF3">
    <property type="entry name" value="GLUCOSE-6-PHOSPHATE EXCHANGER SLC37A4"/>
    <property type="match status" value="1"/>
</dbReference>
<feature type="transmembrane region" description="Helical" evidence="5">
    <location>
        <begin position="372"/>
        <end position="392"/>
    </location>
</feature>
<dbReference type="GO" id="GO:0035435">
    <property type="term" value="P:phosphate ion transmembrane transport"/>
    <property type="evidence" value="ECO:0007669"/>
    <property type="project" value="TreeGrafter"/>
</dbReference>
<dbReference type="InterPro" id="IPR011701">
    <property type="entry name" value="MFS"/>
</dbReference>
<evidence type="ECO:0000313" key="8">
    <source>
        <dbReference type="Proteomes" id="UP000093943"/>
    </source>
</evidence>
<dbReference type="CDD" id="cd06174">
    <property type="entry name" value="MFS"/>
    <property type="match status" value="1"/>
</dbReference>
<dbReference type="GO" id="GO:0061513">
    <property type="term" value="F:glucose 6-phosphate:phosphate antiporter activity"/>
    <property type="evidence" value="ECO:0007669"/>
    <property type="project" value="TreeGrafter"/>
</dbReference>
<comment type="subcellular location">
    <subcellularLocation>
        <location evidence="1">Cell membrane</location>
        <topology evidence="1">Multi-pass membrane protein</topology>
    </subcellularLocation>
</comment>
<evidence type="ECO:0000256" key="4">
    <source>
        <dbReference type="ARBA" id="ARBA00023136"/>
    </source>
</evidence>
<feature type="transmembrane region" description="Helical" evidence="5">
    <location>
        <begin position="209"/>
        <end position="230"/>
    </location>
</feature>
<dbReference type="EMBL" id="LZKG01000156">
    <property type="protein sequence ID" value="OBI25236.1"/>
    <property type="molecule type" value="Genomic_DNA"/>
</dbReference>
<feature type="transmembrane region" description="Helical" evidence="5">
    <location>
        <begin position="155"/>
        <end position="175"/>
    </location>
</feature>
<keyword evidence="4 5" id="KW-0472">Membrane</keyword>
<dbReference type="PROSITE" id="PS50850">
    <property type="entry name" value="MFS"/>
    <property type="match status" value="1"/>
</dbReference>
<name>A0A1A2NRW8_MYCSD</name>
<dbReference type="GO" id="GO:0005886">
    <property type="term" value="C:plasma membrane"/>
    <property type="evidence" value="ECO:0007669"/>
    <property type="project" value="UniProtKB-SubCell"/>
</dbReference>
<dbReference type="SUPFAM" id="SSF103473">
    <property type="entry name" value="MFS general substrate transporter"/>
    <property type="match status" value="1"/>
</dbReference>
<dbReference type="AlphaFoldDB" id="A0A1A2NRW8"/>
<sequence length="423" mass="43941">MWGTGLLSYVVAVLDRTTFGVSGLDAAERFSAGPGTLSSFVILQLIVYAAMQIPAGVLLDRFGPKAMIASGVTVLAAAQATLSLTHSLPIAVGAYGAVGLGDAFVFISVIRLLPNWFAPERVPLLTQLTGICGQLGQLLSAVPFLAILLHSGWTAAYLSAAALGVLAAVLTLAVCRDAPAGTAVDVQPRTFRAAFGDVKTVWSRPGTKLGFFTHMGTPFSANVFALMWGVPYLTTAQGLSRGVAGALLTVSVATFVVIGLLTGTLSARRPQHRAGLVLAMIALTAATWAVLLALPSPAPHWLLVVLIVVISAGQPVSILAFDFARTYNPPAALGTAQGMVNTGGFIATLLIMQAMGLVIAMAGGYSFSAFRLAWTVQYVVWAVAAMGVAVNARKARLSESLGELRRPACTGRATAGNRPVEPR</sequence>
<feature type="transmembrane region" description="Helical" evidence="5">
    <location>
        <begin position="242"/>
        <end position="262"/>
    </location>
</feature>
<dbReference type="InterPro" id="IPR051337">
    <property type="entry name" value="OPA_Antiporter"/>
</dbReference>
<feature type="transmembrane region" description="Helical" evidence="5">
    <location>
        <begin position="345"/>
        <end position="366"/>
    </location>
</feature>
<dbReference type="InterPro" id="IPR036259">
    <property type="entry name" value="MFS_trans_sf"/>
</dbReference>
<evidence type="ECO:0000256" key="3">
    <source>
        <dbReference type="ARBA" id="ARBA00022989"/>
    </source>
</evidence>